<dbReference type="Pfam" id="PF11207">
    <property type="entry name" value="DUF2989"/>
    <property type="match status" value="1"/>
</dbReference>
<name>A0A2N8ZDW8_9VIBR</name>
<dbReference type="EMBL" id="LT960611">
    <property type="protein sequence ID" value="SON50070.1"/>
    <property type="molecule type" value="Genomic_DNA"/>
</dbReference>
<dbReference type="RefSeq" id="WP_102522628.1">
    <property type="nucleotide sequence ID" value="NZ_LT960611.1"/>
</dbReference>
<keyword evidence="2" id="KW-1185">Reference proteome</keyword>
<protein>
    <recommendedName>
        <fullName evidence="3">DUF2989 domain-containing protein</fullName>
    </recommendedName>
</protein>
<evidence type="ECO:0000313" key="2">
    <source>
        <dbReference type="Proteomes" id="UP000235828"/>
    </source>
</evidence>
<evidence type="ECO:0000313" key="1">
    <source>
        <dbReference type="EMBL" id="SON50070.1"/>
    </source>
</evidence>
<dbReference type="PROSITE" id="PS51257">
    <property type="entry name" value="PROKAR_LIPOPROTEIN"/>
    <property type="match status" value="1"/>
</dbReference>
<evidence type="ECO:0008006" key="3">
    <source>
        <dbReference type="Google" id="ProtNLM"/>
    </source>
</evidence>
<proteinExistence type="predicted"/>
<dbReference type="OrthoDB" id="5900133at2"/>
<dbReference type="AlphaFoldDB" id="A0A2N8ZDW8"/>
<organism evidence="1 2">
    <name type="scientific">Vibrio tapetis subsp. tapetis</name>
    <dbReference type="NCBI Taxonomy" id="1671868"/>
    <lineage>
        <taxon>Bacteria</taxon>
        <taxon>Pseudomonadati</taxon>
        <taxon>Pseudomonadota</taxon>
        <taxon>Gammaproteobacteria</taxon>
        <taxon>Vibrionales</taxon>
        <taxon>Vibrionaceae</taxon>
        <taxon>Vibrio</taxon>
    </lineage>
</organism>
<sequence length="271" mass="31341">MTNKQLLLIFSSAFLLSGCLEGRKNTDQLCEDNAPLRCESLNMRDGQCRIPRTDLVWHRFDALRDNTVEKRIKEYNILHEYQQCLELAAQIQPIDQGNLKERRFNALMHTYDEQERVINELAMSSDPNAFYFRWIHGDEDAKRSFLQLEGSGKLQTAELQYALATYYVNRDRLKTLSLLENALRLTKEDELNTDVIKSLASTNQALGRYEHAYIWAMVGKEFNLPITSERNLQRLYAFGDEKRAALNEIADNISSDIKDGEYNPSLLPPIV</sequence>
<dbReference type="Proteomes" id="UP000235828">
    <property type="component" value="Chromosome A"/>
</dbReference>
<dbReference type="InterPro" id="IPR021372">
    <property type="entry name" value="DUF2989"/>
</dbReference>
<reference evidence="1 2" key="1">
    <citation type="submission" date="2017-10" db="EMBL/GenBank/DDBJ databases">
        <authorList>
            <person name="Banno H."/>
            <person name="Chua N.-H."/>
        </authorList>
    </citation>
    <scope>NUCLEOTIDE SEQUENCE [LARGE SCALE GENOMIC DNA]</scope>
    <source>
        <strain evidence="1">Vibrio tapetis CECT4600</strain>
    </source>
</reference>
<dbReference type="KEGG" id="vta:A2091"/>
<gene>
    <name evidence="1" type="ORF">VTAP4600_A2091</name>
</gene>
<accession>A0A2N8ZDW8</accession>